<reference evidence="2" key="1">
    <citation type="submission" date="2023-10" db="EMBL/GenBank/DDBJ databases">
        <title>Chromosome-level genome of the transformable northern wattle, Acacia crassicarpa.</title>
        <authorList>
            <person name="Massaro I."/>
            <person name="Sinha N.R."/>
            <person name="Poethig S."/>
            <person name="Leichty A.R."/>
        </authorList>
    </citation>
    <scope>NUCLEOTIDE SEQUENCE</scope>
    <source>
        <strain evidence="2">Acra3RX</strain>
        <tissue evidence="2">Leaf</tissue>
    </source>
</reference>
<protein>
    <recommendedName>
        <fullName evidence="1">F-box domain-containing protein</fullName>
    </recommendedName>
</protein>
<dbReference type="SMART" id="SM00256">
    <property type="entry name" value="FBOX"/>
    <property type="match status" value="1"/>
</dbReference>
<dbReference type="InterPro" id="IPR050796">
    <property type="entry name" value="SCF_F-box_component"/>
</dbReference>
<dbReference type="CDD" id="cd22157">
    <property type="entry name" value="F-box_AtFBW1-like"/>
    <property type="match status" value="1"/>
</dbReference>
<organism evidence="2 3">
    <name type="scientific">Acacia crassicarpa</name>
    <name type="common">northern wattle</name>
    <dbReference type="NCBI Taxonomy" id="499986"/>
    <lineage>
        <taxon>Eukaryota</taxon>
        <taxon>Viridiplantae</taxon>
        <taxon>Streptophyta</taxon>
        <taxon>Embryophyta</taxon>
        <taxon>Tracheophyta</taxon>
        <taxon>Spermatophyta</taxon>
        <taxon>Magnoliopsida</taxon>
        <taxon>eudicotyledons</taxon>
        <taxon>Gunneridae</taxon>
        <taxon>Pentapetalae</taxon>
        <taxon>rosids</taxon>
        <taxon>fabids</taxon>
        <taxon>Fabales</taxon>
        <taxon>Fabaceae</taxon>
        <taxon>Caesalpinioideae</taxon>
        <taxon>mimosoid clade</taxon>
        <taxon>Acacieae</taxon>
        <taxon>Acacia</taxon>
    </lineage>
</organism>
<evidence type="ECO:0000313" key="2">
    <source>
        <dbReference type="EMBL" id="KAK4259396.1"/>
    </source>
</evidence>
<dbReference type="Gene3D" id="1.20.1280.50">
    <property type="match status" value="1"/>
</dbReference>
<dbReference type="InterPro" id="IPR001810">
    <property type="entry name" value="F-box_dom"/>
</dbReference>
<sequence>MREKRVNSDIPFLPQEIIRNVLKRLPAKTLIRFQCVCREWRNLFRTKSFIADHLGHSNNQNPGLLFQCFDGGDPLNLHCLDSEMQVWEFPKSPLHDYLKPDKIVGSYNGLLCVQINDPHVSPHPLLVWNPSIREVRLVPAINFHQDYEDYNIGFGFSPIINDYKIVIACNSQCYTEISAVQVYSLISGSWREVQFSLNCTECLSDESVTVNGIMFWLGSKRVGKDTDDDEVQIVSFDLANEVFTSIATPKLHLWTRLTVYEEKLAIVSCMTNSELSVVDLWVMEEGVHTSGEIWSWTKRYTSNPYPCWLYPQTIWRNEIVCTADIENKPTAVLFNPTTKRIKKHVIMKCDCGPDILNYVESLVPVGGMKSLQIFSMASTHS</sequence>
<dbReference type="PROSITE" id="PS50181">
    <property type="entry name" value="FBOX"/>
    <property type="match status" value="1"/>
</dbReference>
<evidence type="ECO:0000259" key="1">
    <source>
        <dbReference type="PROSITE" id="PS50181"/>
    </source>
</evidence>
<dbReference type="Pfam" id="PF08268">
    <property type="entry name" value="FBA_3"/>
    <property type="match status" value="1"/>
</dbReference>
<dbReference type="SUPFAM" id="SSF81383">
    <property type="entry name" value="F-box domain"/>
    <property type="match status" value="1"/>
</dbReference>
<name>A0AAE1IYL7_9FABA</name>
<dbReference type="EMBL" id="JAWXYG010000011">
    <property type="protein sequence ID" value="KAK4259396.1"/>
    <property type="molecule type" value="Genomic_DNA"/>
</dbReference>
<dbReference type="InterPro" id="IPR036047">
    <property type="entry name" value="F-box-like_dom_sf"/>
</dbReference>
<evidence type="ECO:0000313" key="3">
    <source>
        <dbReference type="Proteomes" id="UP001293593"/>
    </source>
</evidence>
<dbReference type="AlphaFoldDB" id="A0AAE1IYL7"/>
<proteinExistence type="predicted"/>
<dbReference type="InterPro" id="IPR013187">
    <property type="entry name" value="F-box-assoc_dom_typ3"/>
</dbReference>
<comment type="caution">
    <text evidence="2">The sequence shown here is derived from an EMBL/GenBank/DDBJ whole genome shotgun (WGS) entry which is preliminary data.</text>
</comment>
<dbReference type="NCBIfam" id="TIGR01640">
    <property type="entry name" value="F_box_assoc_1"/>
    <property type="match status" value="1"/>
</dbReference>
<dbReference type="PANTHER" id="PTHR31672:SF10">
    <property type="entry name" value="F-BOX DOMAIN-CONTAINING PROTEIN"/>
    <property type="match status" value="1"/>
</dbReference>
<dbReference type="InterPro" id="IPR017451">
    <property type="entry name" value="F-box-assoc_interact_dom"/>
</dbReference>
<dbReference type="Proteomes" id="UP001293593">
    <property type="component" value="Unassembled WGS sequence"/>
</dbReference>
<feature type="domain" description="F-box" evidence="1">
    <location>
        <begin position="7"/>
        <end position="53"/>
    </location>
</feature>
<gene>
    <name evidence="2" type="ORF">QN277_005734</name>
</gene>
<dbReference type="PANTHER" id="PTHR31672">
    <property type="entry name" value="BNACNNG10540D PROTEIN"/>
    <property type="match status" value="1"/>
</dbReference>
<keyword evidence="3" id="KW-1185">Reference proteome</keyword>
<dbReference type="Pfam" id="PF00646">
    <property type="entry name" value="F-box"/>
    <property type="match status" value="1"/>
</dbReference>
<accession>A0AAE1IYL7</accession>